<dbReference type="PANTHER" id="PTHR11439">
    <property type="entry name" value="GAG-POL-RELATED RETROTRANSPOSON"/>
    <property type="match status" value="1"/>
</dbReference>
<accession>A0A699RU73</accession>
<protein>
    <submittedName>
        <fullName evidence="1">Retrovirus-related Pol polyprotein from transposon TNT 1-94</fullName>
    </submittedName>
</protein>
<comment type="caution">
    <text evidence="1">The sequence shown here is derived from an EMBL/GenBank/DDBJ whole genome shotgun (WGS) entry which is preliminary data.</text>
</comment>
<reference evidence="1" key="1">
    <citation type="journal article" date="2019" name="Sci. Rep.">
        <title>Draft genome of Tanacetum cinerariifolium, the natural source of mosquito coil.</title>
        <authorList>
            <person name="Yamashiro T."/>
            <person name="Shiraishi A."/>
            <person name="Satake H."/>
            <person name="Nakayama K."/>
        </authorList>
    </citation>
    <scope>NUCLEOTIDE SEQUENCE</scope>
</reference>
<dbReference type="EMBL" id="BKCJ011120609">
    <property type="protein sequence ID" value="GFC89366.1"/>
    <property type="molecule type" value="Genomic_DNA"/>
</dbReference>
<name>A0A699RU73_TANCI</name>
<organism evidence="1">
    <name type="scientific">Tanacetum cinerariifolium</name>
    <name type="common">Dalmatian daisy</name>
    <name type="synonym">Chrysanthemum cinerariifolium</name>
    <dbReference type="NCBI Taxonomy" id="118510"/>
    <lineage>
        <taxon>Eukaryota</taxon>
        <taxon>Viridiplantae</taxon>
        <taxon>Streptophyta</taxon>
        <taxon>Embryophyta</taxon>
        <taxon>Tracheophyta</taxon>
        <taxon>Spermatophyta</taxon>
        <taxon>Magnoliopsida</taxon>
        <taxon>eudicotyledons</taxon>
        <taxon>Gunneridae</taxon>
        <taxon>Pentapetalae</taxon>
        <taxon>asterids</taxon>
        <taxon>campanulids</taxon>
        <taxon>Asterales</taxon>
        <taxon>Asteraceae</taxon>
        <taxon>Asteroideae</taxon>
        <taxon>Anthemideae</taxon>
        <taxon>Anthemidinae</taxon>
        <taxon>Tanacetum</taxon>
    </lineage>
</organism>
<gene>
    <name evidence="1" type="ORF">Tci_861336</name>
</gene>
<dbReference type="CDD" id="cd09272">
    <property type="entry name" value="RNase_HI_RT_Ty1"/>
    <property type="match status" value="1"/>
</dbReference>
<sequence length="139" mass="15595">EVDFEIFAGYYKRGFGIWNKSWKPCGCNSFVDLDYAKDPDKGRSITSYAFLVHGCVVSWKAMLQHVVTLSTTEAEYMALMEAVKESIWLRGLLEEEVLTTKTVKVLKVSTKHNVADPLTKVIPGLKLQHCLELLNVGVG</sequence>
<proteinExistence type="predicted"/>
<feature type="non-terminal residue" evidence="1">
    <location>
        <position position="1"/>
    </location>
</feature>
<evidence type="ECO:0000313" key="1">
    <source>
        <dbReference type="EMBL" id="GFC89366.1"/>
    </source>
</evidence>
<dbReference type="AlphaFoldDB" id="A0A699RU73"/>
<dbReference type="PANTHER" id="PTHR11439:SF491">
    <property type="entry name" value="INTEGRASE CATALYTIC DOMAIN-CONTAINING PROTEIN"/>
    <property type="match status" value="1"/>
</dbReference>